<dbReference type="AlphaFoldDB" id="A0AAE3FVN8"/>
<evidence type="ECO:0000313" key="12">
    <source>
        <dbReference type="EMBL" id="MCL9816076.1"/>
    </source>
</evidence>
<evidence type="ECO:0000256" key="1">
    <source>
        <dbReference type="ARBA" id="ARBA00005417"/>
    </source>
</evidence>
<name>A0AAE3FVN8_9EURY</name>
<dbReference type="PROSITE" id="PS50893">
    <property type="entry name" value="ABC_TRANSPORTER_2"/>
    <property type="match status" value="1"/>
</dbReference>
<comment type="subunit">
    <text evidence="7">The complex is composed of two ATP-binding proteins (BtuD), two transmembrane proteins (BtuC) and a solute-binding protein (BtuF).</text>
</comment>
<evidence type="ECO:0000256" key="7">
    <source>
        <dbReference type="ARBA" id="ARBA00064420"/>
    </source>
</evidence>
<dbReference type="InterPro" id="IPR027417">
    <property type="entry name" value="P-loop_NTPase"/>
</dbReference>
<dbReference type="Gene3D" id="3.40.50.300">
    <property type="entry name" value="P-loop containing nucleotide triphosphate hydrolases"/>
    <property type="match status" value="1"/>
</dbReference>
<evidence type="ECO:0000256" key="2">
    <source>
        <dbReference type="ARBA" id="ARBA00022448"/>
    </source>
</evidence>
<comment type="similarity">
    <text evidence="1">Belongs to the ABC transporter superfamily.</text>
</comment>
<comment type="function">
    <text evidence="6">Required for corrinoid utilization. Probably part of the ABC transporter complex BtuCDF involved in cobalamin (vitamin B12) import. Probably responsible for energy coupling to the transport system.</text>
</comment>
<dbReference type="GO" id="GO:0016887">
    <property type="term" value="F:ATP hydrolysis activity"/>
    <property type="evidence" value="ECO:0007669"/>
    <property type="project" value="InterPro"/>
</dbReference>
<dbReference type="EC" id="7.6.2.8" evidence="8"/>
<dbReference type="FunFam" id="3.40.50.300:FF:000134">
    <property type="entry name" value="Iron-enterobactin ABC transporter ATP-binding protein"/>
    <property type="match status" value="1"/>
</dbReference>
<gene>
    <name evidence="12" type="ORF">AArcSt2_03885</name>
</gene>
<evidence type="ECO:0000259" key="11">
    <source>
        <dbReference type="PROSITE" id="PS50893"/>
    </source>
</evidence>
<reference evidence="12" key="1">
    <citation type="journal article" date="2022" name="Syst. Appl. Microbiol.">
        <title>Natronocalculus amylovorans gen. nov., sp. nov., and Natranaeroarchaeum aerophilus sp. nov., dominant culturable amylolytic natronoarchaea from hypersaline soda lakes in southwestern Siberia.</title>
        <authorList>
            <person name="Sorokin D.Y."/>
            <person name="Elcheninov A.G."/>
            <person name="Khizhniak T.V."/>
            <person name="Koenen M."/>
            <person name="Bale N.J."/>
            <person name="Damste J.S.S."/>
            <person name="Kublanov I.V."/>
        </authorList>
    </citation>
    <scope>NUCLEOTIDE SEQUENCE</scope>
    <source>
        <strain evidence="12">AArc-St2</strain>
    </source>
</reference>
<accession>A0AAE3FVN8</accession>
<reference evidence="12" key="2">
    <citation type="submission" date="2022-02" db="EMBL/GenBank/DDBJ databases">
        <authorList>
            <person name="Elcheninov A.G."/>
            <person name="Sorokin D.Y."/>
            <person name="Kublanov I.V."/>
        </authorList>
    </citation>
    <scope>NUCLEOTIDE SEQUENCE</scope>
    <source>
        <strain evidence="12">AArc-St2</strain>
    </source>
</reference>
<evidence type="ECO:0000256" key="3">
    <source>
        <dbReference type="ARBA" id="ARBA00022741"/>
    </source>
</evidence>
<evidence type="ECO:0000313" key="13">
    <source>
        <dbReference type="Proteomes" id="UP001203207"/>
    </source>
</evidence>
<evidence type="ECO:0000256" key="8">
    <source>
        <dbReference type="ARBA" id="ARBA00066387"/>
    </source>
</evidence>
<evidence type="ECO:0000256" key="6">
    <source>
        <dbReference type="ARBA" id="ARBA00058960"/>
    </source>
</evidence>
<dbReference type="Pfam" id="PF00005">
    <property type="entry name" value="ABC_tran"/>
    <property type="match status" value="1"/>
</dbReference>
<keyword evidence="2" id="KW-0813">Transport</keyword>
<dbReference type="EMBL" id="JAKRVX010000001">
    <property type="protein sequence ID" value="MCL9816076.1"/>
    <property type="molecule type" value="Genomic_DNA"/>
</dbReference>
<dbReference type="PANTHER" id="PTHR42734:SF5">
    <property type="entry name" value="IRON TRANSPORT SYSTEM ATP-BINDING PROTEIN HI_0361-RELATED"/>
    <property type="match status" value="1"/>
</dbReference>
<keyword evidence="13" id="KW-1185">Reference proteome</keyword>
<evidence type="ECO:0000256" key="5">
    <source>
        <dbReference type="ARBA" id="ARBA00050590"/>
    </source>
</evidence>
<keyword evidence="4 12" id="KW-0067">ATP-binding</keyword>
<keyword evidence="3" id="KW-0547">Nucleotide-binding</keyword>
<dbReference type="InterPro" id="IPR003439">
    <property type="entry name" value="ABC_transporter-like_ATP-bd"/>
</dbReference>
<dbReference type="PANTHER" id="PTHR42734">
    <property type="entry name" value="METAL TRANSPORT SYSTEM ATP-BINDING PROTEIN TM_0124-RELATED"/>
    <property type="match status" value="1"/>
</dbReference>
<dbReference type="RefSeq" id="WP_250583012.1">
    <property type="nucleotide sequence ID" value="NZ_JAKRVX010000001.1"/>
</dbReference>
<comment type="caution">
    <text evidence="12">The sequence shown here is derived from an EMBL/GenBank/DDBJ whole genome shotgun (WGS) entry which is preliminary data.</text>
</comment>
<organism evidence="12 13">
    <name type="scientific">Natronocalculus amylovorans</name>
    <dbReference type="NCBI Taxonomy" id="2917812"/>
    <lineage>
        <taxon>Archaea</taxon>
        <taxon>Methanobacteriati</taxon>
        <taxon>Methanobacteriota</taxon>
        <taxon>Stenosarchaea group</taxon>
        <taxon>Halobacteria</taxon>
        <taxon>Halobacteriales</taxon>
        <taxon>Haloferacaceae</taxon>
        <taxon>Natronocalculus</taxon>
    </lineage>
</organism>
<evidence type="ECO:0000256" key="10">
    <source>
        <dbReference type="ARBA" id="ARBA00077139"/>
    </source>
</evidence>
<dbReference type="CDD" id="cd03235">
    <property type="entry name" value="ABC_Metallic_Cations"/>
    <property type="match status" value="1"/>
</dbReference>
<dbReference type="GO" id="GO:0005524">
    <property type="term" value="F:ATP binding"/>
    <property type="evidence" value="ECO:0007669"/>
    <property type="project" value="UniProtKB-KW"/>
</dbReference>
<proteinExistence type="inferred from homology"/>
<comment type="catalytic activity">
    <reaction evidence="5">
        <text>an R-cob(III)alamin(out) + ATP + H2O = an R-cob(III)alamin(in) + ADP + phosphate + H(+)</text>
        <dbReference type="Rhea" id="RHEA:17873"/>
        <dbReference type="ChEBI" id="CHEBI:15377"/>
        <dbReference type="ChEBI" id="CHEBI:15378"/>
        <dbReference type="ChEBI" id="CHEBI:30616"/>
        <dbReference type="ChEBI" id="CHEBI:43474"/>
        <dbReference type="ChEBI" id="CHEBI:140785"/>
        <dbReference type="ChEBI" id="CHEBI:456216"/>
        <dbReference type="EC" id="7.6.2.8"/>
    </reaction>
</comment>
<dbReference type="InterPro" id="IPR050153">
    <property type="entry name" value="Metal_Ion_Import_ABC"/>
</dbReference>
<feature type="domain" description="ABC transporter" evidence="11">
    <location>
        <begin position="5"/>
        <end position="238"/>
    </location>
</feature>
<dbReference type="SUPFAM" id="SSF52540">
    <property type="entry name" value="P-loop containing nucleoside triphosphate hydrolases"/>
    <property type="match status" value="1"/>
</dbReference>
<dbReference type="InterPro" id="IPR003593">
    <property type="entry name" value="AAA+_ATPase"/>
</dbReference>
<sequence length="250" mass="27072">MSDILTVNNVNFSYDDQPVLKDISLSVREGDFLGMIGPNGSGKTTLLKIMLGLQTPDSGTVELFGEPARSFEDGARLGYVSQQSTESDATMPVTVREVVAMGRYAHAGLRRLSERDRDIIDRSLTKVGIADLKNRRISRLSGGQRQRAYIARALASEADLLALDEPTVGVDANSVEKFYQLLDELNTDGITIILIEHDIGLLTEHATSIACLDGELYAHAETSKFLKTDALERAFSSARVLSANAPAGGN</sequence>
<evidence type="ECO:0000256" key="4">
    <source>
        <dbReference type="ARBA" id="ARBA00022840"/>
    </source>
</evidence>
<dbReference type="GO" id="GO:0015420">
    <property type="term" value="F:ABC-type vitamin B12 transporter activity"/>
    <property type="evidence" value="ECO:0007669"/>
    <property type="project" value="UniProtKB-EC"/>
</dbReference>
<protein>
    <recommendedName>
        <fullName evidence="9">Cobalamin import ATP-binding protein BtuD</fullName>
        <ecNumber evidence="8">7.6.2.8</ecNumber>
    </recommendedName>
    <alternativeName>
        <fullName evidence="10">Vitamin B12-transporting ATPase</fullName>
    </alternativeName>
</protein>
<evidence type="ECO:0000256" key="9">
    <source>
        <dbReference type="ARBA" id="ARBA00073649"/>
    </source>
</evidence>
<dbReference type="Proteomes" id="UP001203207">
    <property type="component" value="Unassembled WGS sequence"/>
</dbReference>
<dbReference type="SMART" id="SM00382">
    <property type="entry name" value="AAA"/>
    <property type="match status" value="1"/>
</dbReference>